<reference evidence="12" key="1">
    <citation type="submission" date="2020-02" db="EMBL/GenBank/DDBJ databases">
        <title>Bird 10,000 Genomes (B10K) Project - Family phase.</title>
        <authorList>
            <person name="Zhang G."/>
        </authorList>
    </citation>
    <scope>NUCLEOTIDE SEQUENCE</scope>
    <source>
        <strain evidence="12">B10K-DU-002-37</strain>
        <tissue evidence="12">Muscle</tissue>
    </source>
</reference>
<evidence type="ECO:0000256" key="2">
    <source>
        <dbReference type="ARBA" id="ARBA00004584"/>
    </source>
</evidence>
<dbReference type="PANTHER" id="PTHR16040:SF6">
    <property type="entry name" value="BOREALIN"/>
    <property type="match status" value="1"/>
</dbReference>
<dbReference type="OrthoDB" id="6360905at2759"/>
<evidence type="ECO:0000256" key="5">
    <source>
        <dbReference type="ARBA" id="ARBA00022618"/>
    </source>
</evidence>
<comment type="subcellular location">
    <subcellularLocation>
        <location evidence="2">Chromosome</location>
        <location evidence="2">Centromere</location>
    </subcellularLocation>
    <subcellularLocation>
        <location evidence="1">Nucleus</location>
    </subcellularLocation>
</comment>
<dbReference type="InterPro" id="IPR018867">
    <property type="entry name" value="Cell_div_borealin"/>
</dbReference>
<keyword evidence="9" id="KW-0137">Centromere</keyword>
<dbReference type="GO" id="GO:0005634">
    <property type="term" value="C:nucleus"/>
    <property type="evidence" value="ECO:0007669"/>
    <property type="project" value="UniProtKB-SubCell"/>
</dbReference>
<evidence type="ECO:0000259" key="11">
    <source>
        <dbReference type="Pfam" id="PF10512"/>
    </source>
</evidence>
<dbReference type="PANTHER" id="PTHR16040">
    <property type="entry name" value="AUSTRALIN, ISOFORM A-RELATED"/>
    <property type="match status" value="1"/>
</dbReference>
<proteinExistence type="inferred from homology"/>
<dbReference type="GO" id="GO:0051301">
    <property type="term" value="P:cell division"/>
    <property type="evidence" value="ECO:0007669"/>
    <property type="project" value="UniProtKB-KW"/>
</dbReference>
<feature type="region of interest" description="Disordered" evidence="10">
    <location>
        <begin position="45"/>
        <end position="103"/>
    </location>
</feature>
<evidence type="ECO:0000256" key="7">
    <source>
        <dbReference type="ARBA" id="ARBA00023242"/>
    </source>
</evidence>
<evidence type="ECO:0000313" key="13">
    <source>
        <dbReference type="Proteomes" id="UP000627253"/>
    </source>
</evidence>
<evidence type="ECO:0000256" key="3">
    <source>
        <dbReference type="ARBA" id="ARBA00009914"/>
    </source>
</evidence>
<dbReference type="GO" id="GO:0051233">
    <property type="term" value="C:spindle midzone"/>
    <property type="evidence" value="ECO:0007669"/>
    <property type="project" value="TreeGrafter"/>
</dbReference>
<accession>A0A852J4M6</accession>
<evidence type="ECO:0000256" key="6">
    <source>
        <dbReference type="ARBA" id="ARBA00022776"/>
    </source>
</evidence>
<feature type="domain" description="Borealin C-terminal" evidence="11">
    <location>
        <begin position="98"/>
        <end position="213"/>
    </location>
</feature>
<organism evidence="12 13">
    <name type="scientific">Tricholaema leucomelas</name>
    <name type="common">pied barbet</name>
    <dbReference type="NCBI Taxonomy" id="240729"/>
    <lineage>
        <taxon>Eukaryota</taxon>
        <taxon>Metazoa</taxon>
        <taxon>Chordata</taxon>
        <taxon>Craniata</taxon>
        <taxon>Vertebrata</taxon>
        <taxon>Euteleostomi</taxon>
        <taxon>Archelosauria</taxon>
        <taxon>Archosauria</taxon>
        <taxon>Dinosauria</taxon>
        <taxon>Saurischia</taxon>
        <taxon>Theropoda</taxon>
        <taxon>Coelurosauria</taxon>
        <taxon>Aves</taxon>
        <taxon>Neognathae</taxon>
        <taxon>Neoaves</taxon>
        <taxon>Telluraves</taxon>
        <taxon>Coraciimorphae</taxon>
        <taxon>Piciformes</taxon>
        <taxon>Lybiidae</taxon>
        <taxon>Tricholaema lacrymosa</taxon>
    </lineage>
</organism>
<keyword evidence="4" id="KW-0158">Chromosome</keyword>
<dbReference type="Gene3D" id="6.10.140.560">
    <property type="match status" value="1"/>
</dbReference>
<sequence length="220" mass="24306">DLEIREINKLTAEVIQTPLKVAKKVVKAKQNIEAIEEVAEPSLLPQAKKAKHDNECIPDSDTENINPRTSKVKASSKKVPVSRSKRAPSSRVKRLSKRSSKNSFVTPATGRTVDFCAWGGTSMVTPRFDSRFAFVFKTPGLRVPTLNERVYTISANGSPLADSSDVFITVPVGGGECLRLTANDLTRKNLLHLNPEAQGVMKKLSVSLVYFCQLWPEVER</sequence>
<evidence type="ECO:0000256" key="9">
    <source>
        <dbReference type="ARBA" id="ARBA00023328"/>
    </source>
</evidence>
<dbReference type="Proteomes" id="UP000627253">
    <property type="component" value="Unassembled WGS sequence"/>
</dbReference>
<dbReference type="Pfam" id="PF10512">
    <property type="entry name" value="Borealin"/>
    <property type="match status" value="1"/>
</dbReference>
<evidence type="ECO:0000313" key="12">
    <source>
        <dbReference type="EMBL" id="NXX49215.1"/>
    </source>
</evidence>
<dbReference type="GO" id="GO:0000775">
    <property type="term" value="C:chromosome, centromeric region"/>
    <property type="evidence" value="ECO:0007669"/>
    <property type="project" value="UniProtKB-SubCell"/>
</dbReference>
<evidence type="ECO:0000256" key="4">
    <source>
        <dbReference type="ARBA" id="ARBA00022454"/>
    </source>
</evidence>
<comment type="similarity">
    <text evidence="3">Belongs to the borealin family.</text>
</comment>
<feature type="compositionally biased region" description="Basic residues" evidence="10">
    <location>
        <begin position="83"/>
        <end position="100"/>
    </location>
</feature>
<keyword evidence="8" id="KW-0131">Cell cycle</keyword>
<dbReference type="InterPro" id="IPR046466">
    <property type="entry name" value="Borealin_C"/>
</dbReference>
<dbReference type="AlphaFoldDB" id="A0A852J4M6"/>
<name>A0A852J4M6_9PICI</name>
<dbReference type="EMBL" id="WAAF01017355">
    <property type="protein sequence ID" value="NXX49215.1"/>
    <property type="molecule type" value="Genomic_DNA"/>
</dbReference>
<comment type="caution">
    <text evidence="12">The sequence shown here is derived from an EMBL/GenBank/DDBJ whole genome shotgun (WGS) entry which is preliminary data.</text>
</comment>
<dbReference type="GO" id="GO:0000070">
    <property type="term" value="P:mitotic sister chromatid segregation"/>
    <property type="evidence" value="ECO:0007669"/>
    <property type="project" value="TreeGrafter"/>
</dbReference>
<dbReference type="GO" id="GO:0032133">
    <property type="term" value="C:chromosome passenger complex"/>
    <property type="evidence" value="ECO:0007669"/>
    <property type="project" value="TreeGrafter"/>
</dbReference>
<keyword evidence="7" id="KW-0539">Nucleus</keyword>
<evidence type="ECO:0000256" key="8">
    <source>
        <dbReference type="ARBA" id="ARBA00023306"/>
    </source>
</evidence>
<keyword evidence="5" id="KW-0132">Cell division</keyword>
<feature type="non-terminal residue" evidence="12">
    <location>
        <position position="1"/>
    </location>
</feature>
<protein>
    <submittedName>
        <fullName evidence="12">BORE1 protein</fullName>
    </submittedName>
</protein>
<evidence type="ECO:0000256" key="1">
    <source>
        <dbReference type="ARBA" id="ARBA00004123"/>
    </source>
</evidence>
<feature type="non-terminal residue" evidence="12">
    <location>
        <position position="220"/>
    </location>
</feature>
<keyword evidence="13" id="KW-1185">Reference proteome</keyword>
<gene>
    <name evidence="12" type="primary">Cdca8</name>
    <name evidence="12" type="ORF">TRILEU_R06721</name>
</gene>
<keyword evidence="6" id="KW-0498">Mitosis</keyword>
<evidence type="ECO:0000256" key="10">
    <source>
        <dbReference type="SAM" id="MobiDB-lite"/>
    </source>
</evidence>